<feature type="transmembrane region" description="Helical" evidence="12">
    <location>
        <begin position="20"/>
        <end position="44"/>
    </location>
</feature>
<dbReference type="Pfam" id="PF03717">
    <property type="entry name" value="PBP_dimer"/>
    <property type="match status" value="1"/>
</dbReference>
<evidence type="ECO:0000313" key="15">
    <source>
        <dbReference type="EMBL" id="MFC4356135.1"/>
    </source>
</evidence>
<gene>
    <name evidence="15" type="ORF">ACFO0S_13825</name>
</gene>
<protein>
    <submittedName>
        <fullName evidence="15">Peptidoglycan D,D-transpeptidase FtsI family protein</fullName>
    </submittedName>
</protein>
<evidence type="ECO:0000256" key="1">
    <source>
        <dbReference type="ARBA" id="ARBA00004167"/>
    </source>
</evidence>
<organism evidence="15 16">
    <name type="scientific">Chryseomicrobium palamuruense</name>
    <dbReference type="NCBI Taxonomy" id="682973"/>
    <lineage>
        <taxon>Bacteria</taxon>
        <taxon>Bacillati</taxon>
        <taxon>Bacillota</taxon>
        <taxon>Bacilli</taxon>
        <taxon>Bacillales</taxon>
        <taxon>Caryophanaceae</taxon>
        <taxon>Chryseomicrobium</taxon>
    </lineage>
</organism>
<name>A0ABV8UXR7_9BACL</name>
<evidence type="ECO:0000256" key="3">
    <source>
        <dbReference type="ARBA" id="ARBA00007171"/>
    </source>
</evidence>
<dbReference type="InterPro" id="IPR005311">
    <property type="entry name" value="PBP_dimer"/>
</dbReference>
<accession>A0ABV8UXR7</accession>
<sequence>MKKITTQRTRTSKAKQRAHLTFRMNVLFLTIFILFTMLIFRLGYLQIVKGEEYTSLLARTEEVPVNTSVPRGRIFDTEGRILVDNKAERAITYTKMQTTKAEEMWTIAEQLALLIEKDDKSITKSDLQDYWLRKNSENIYVNVSEEERKAIQDNDELTNSEKTSQINRLIREAIPQEDLDSFSKEDREIIAIYREMASGYALSPQIIKGEDVTAEEFARVSERLGELKGVNTTTDWRRVRNSNLAILGTTTLPKEGIPRSSLNHYLARDYSRNDRVGRSYVEQQYEEILQGQKSVVKNITDGKGRVIDTQTVYEGDPGKDIVLSIDTEVQARLEEVVTNRLLEMKRDVGTQHLDRMFFTLMDPNTGEIIAMVGKILRRDAETQEFARDPETGSYIVDDYAFGTFTTAYEAGSTVKAGTLLTGYRENAINVGDSKVDEPIFIAQDRPKSSVFNRSGRIPMNDLTALERSSNVYMFKTAFTLAGETYQPRESVNFNFDAFDKLRNGYAQLGLGVPTGIDLPGEVAGYSDPTQDSAGKLLDLSIGQYDTYTPLQLTQFISTIANGGKRLKPHVVKEIREPSESGERLGALSMEVKPQVLNVLENTQREINHVREGMRRVYQGSQGTARGAFNGFKYNGAGKTGTAETFAYDPVRKRMFETVTLTHVGFAPFDNPSIAYSTLIPWASTRDDYTTNSSTPLTRELVDAYFEILEKRRAEQIEEDLHPTIKPSLNQLQVDEEDEQ</sequence>
<evidence type="ECO:0000256" key="10">
    <source>
        <dbReference type="ARBA" id="ARBA00023316"/>
    </source>
</evidence>
<comment type="caution">
    <text evidence="15">The sequence shown here is derived from an EMBL/GenBank/DDBJ whole genome shotgun (WGS) entry which is preliminary data.</text>
</comment>
<dbReference type="PANTHER" id="PTHR30627">
    <property type="entry name" value="PEPTIDOGLYCAN D,D-TRANSPEPTIDASE"/>
    <property type="match status" value="1"/>
</dbReference>
<evidence type="ECO:0000256" key="12">
    <source>
        <dbReference type="SAM" id="Phobius"/>
    </source>
</evidence>
<feature type="domain" description="Penicillin-binding protein dimerisation" evidence="14">
    <location>
        <begin position="68"/>
        <end position="310"/>
    </location>
</feature>
<dbReference type="InterPro" id="IPR001460">
    <property type="entry name" value="PCN-bd_Tpept"/>
</dbReference>
<dbReference type="Gene3D" id="3.90.1310.10">
    <property type="entry name" value="Penicillin-binding protein 2a (Domain 2)"/>
    <property type="match status" value="1"/>
</dbReference>
<keyword evidence="4" id="KW-1003">Cell membrane</keyword>
<keyword evidence="6" id="KW-0133">Cell shape</keyword>
<keyword evidence="8 12" id="KW-1133">Transmembrane helix</keyword>
<feature type="domain" description="Penicillin-binding protein transpeptidase" evidence="13">
    <location>
        <begin position="356"/>
        <end position="701"/>
    </location>
</feature>
<keyword evidence="9 12" id="KW-0472">Membrane</keyword>
<evidence type="ECO:0000256" key="6">
    <source>
        <dbReference type="ARBA" id="ARBA00022960"/>
    </source>
</evidence>
<dbReference type="InterPro" id="IPR012338">
    <property type="entry name" value="Beta-lactam/transpept-like"/>
</dbReference>
<evidence type="ECO:0000313" key="16">
    <source>
        <dbReference type="Proteomes" id="UP001595733"/>
    </source>
</evidence>
<keyword evidence="10" id="KW-0961">Cell wall biogenesis/degradation</keyword>
<evidence type="ECO:0000256" key="2">
    <source>
        <dbReference type="ARBA" id="ARBA00004236"/>
    </source>
</evidence>
<dbReference type="SUPFAM" id="SSF56601">
    <property type="entry name" value="beta-lactamase/transpeptidase-like"/>
    <property type="match status" value="1"/>
</dbReference>
<evidence type="ECO:0000256" key="4">
    <source>
        <dbReference type="ARBA" id="ARBA00022475"/>
    </source>
</evidence>
<keyword evidence="7" id="KW-0573">Peptidoglycan synthesis</keyword>
<evidence type="ECO:0000256" key="9">
    <source>
        <dbReference type="ARBA" id="ARBA00023136"/>
    </source>
</evidence>
<keyword evidence="5 12" id="KW-0812">Transmembrane</keyword>
<dbReference type="Gene3D" id="1.10.10.1230">
    <property type="entry name" value="Penicillin-binding protein, N-terminal non-catalytic domain, head sub-domain"/>
    <property type="match status" value="1"/>
</dbReference>
<comment type="similarity">
    <text evidence="3">Belongs to the transpeptidase family.</text>
</comment>
<dbReference type="RefSeq" id="WP_378142686.1">
    <property type="nucleotide sequence ID" value="NZ_JBHSEF010000026.1"/>
</dbReference>
<dbReference type="Gene3D" id="3.40.710.10">
    <property type="entry name" value="DD-peptidase/beta-lactamase superfamily"/>
    <property type="match status" value="1"/>
</dbReference>
<dbReference type="InterPro" id="IPR050515">
    <property type="entry name" value="Beta-lactam/transpept"/>
</dbReference>
<proteinExistence type="inferred from homology"/>
<evidence type="ECO:0000259" key="13">
    <source>
        <dbReference type="Pfam" id="PF00905"/>
    </source>
</evidence>
<evidence type="ECO:0000256" key="7">
    <source>
        <dbReference type="ARBA" id="ARBA00022984"/>
    </source>
</evidence>
<evidence type="ECO:0000256" key="8">
    <source>
        <dbReference type="ARBA" id="ARBA00022989"/>
    </source>
</evidence>
<dbReference type="Proteomes" id="UP001595733">
    <property type="component" value="Unassembled WGS sequence"/>
</dbReference>
<evidence type="ECO:0000259" key="14">
    <source>
        <dbReference type="Pfam" id="PF03717"/>
    </source>
</evidence>
<evidence type="ECO:0000256" key="5">
    <source>
        <dbReference type="ARBA" id="ARBA00022692"/>
    </source>
</evidence>
<evidence type="ECO:0000256" key="11">
    <source>
        <dbReference type="SAM" id="MobiDB-lite"/>
    </source>
</evidence>
<feature type="region of interest" description="Disordered" evidence="11">
    <location>
        <begin position="718"/>
        <end position="739"/>
    </location>
</feature>
<dbReference type="Pfam" id="PF00905">
    <property type="entry name" value="Transpeptidase"/>
    <property type="match status" value="1"/>
</dbReference>
<dbReference type="PANTHER" id="PTHR30627:SF2">
    <property type="entry name" value="PEPTIDOGLYCAN D,D-TRANSPEPTIDASE MRDA"/>
    <property type="match status" value="1"/>
</dbReference>
<keyword evidence="16" id="KW-1185">Reference proteome</keyword>
<dbReference type="SUPFAM" id="SSF56519">
    <property type="entry name" value="Penicillin binding protein dimerisation domain"/>
    <property type="match status" value="1"/>
</dbReference>
<reference evidence="16" key="1">
    <citation type="journal article" date="2019" name="Int. J. Syst. Evol. Microbiol.">
        <title>The Global Catalogue of Microorganisms (GCM) 10K type strain sequencing project: providing services to taxonomists for standard genome sequencing and annotation.</title>
        <authorList>
            <consortium name="The Broad Institute Genomics Platform"/>
            <consortium name="The Broad Institute Genome Sequencing Center for Infectious Disease"/>
            <person name="Wu L."/>
            <person name="Ma J."/>
        </authorList>
    </citation>
    <scope>NUCLEOTIDE SEQUENCE [LARGE SCALE GENOMIC DNA]</scope>
    <source>
        <strain evidence="16">CCUG 50353</strain>
    </source>
</reference>
<comment type="subcellular location">
    <subcellularLocation>
        <location evidence="2">Cell membrane</location>
    </subcellularLocation>
    <subcellularLocation>
        <location evidence="1">Membrane</location>
        <topology evidence="1">Single-pass membrane protein</topology>
    </subcellularLocation>
</comment>
<dbReference type="EMBL" id="JBHSEF010000026">
    <property type="protein sequence ID" value="MFC4356135.1"/>
    <property type="molecule type" value="Genomic_DNA"/>
</dbReference>
<dbReference type="InterPro" id="IPR036138">
    <property type="entry name" value="PBP_dimer_sf"/>
</dbReference>